<dbReference type="Gene3D" id="1.10.287.130">
    <property type="match status" value="1"/>
</dbReference>
<keyword evidence="11" id="KW-1185">Reference proteome</keyword>
<reference evidence="10 11" key="1">
    <citation type="submission" date="2019-03" db="EMBL/GenBank/DDBJ databases">
        <title>Genomic Encyclopedia of Type Strains, Phase IV (KMG-IV): sequencing the most valuable type-strain genomes for metagenomic binning, comparative biology and taxonomic classification.</title>
        <authorList>
            <person name="Goeker M."/>
        </authorList>
    </citation>
    <scope>NUCLEOTIDE SEQUENCE [LARGE SCALE GENOMIC DNA]</scope>
    <source>
        <strain evidence="10 11">DSM 103428</strain>
    </source>
</reference>
<dbReference type="OrthoDB" id="9761183at2"/>
<dbReference type="CDD" id="cd00082">
    <property type="entry name" value="HisKA"/>
    <property type="match status" value="1"/>
</dbReference>
<evidence type="ECO:0000256" key="5">
    <source>
        <dbReference type="ARBA" id="ARBA00022741"/>
    </source>
</evidence>
<dbReference type="AlphaFoldDB" id="A0A4V2PUT1"/>
<dbReference type="Pfam" id="PF02518">
    <property type="entry name" value="HATPase_c"/>
    <property type="match status" value="1"/>
</dbReference>
<dbReference type="PROSITE" id="PS50109">
    <property type="entry name" value="HIS_KIN"/>
    <property type="match status" value="1"/>
</dbReference>
<keyword evidence="7" id="KW-0067">ATP-binding</keyword>
<feature type="domain" description="Histidine kinase" evidence="9">
    <location>
        <begin position="39"/>
        <end position="257"/>
    </location>
</feature>
<evidence type="ECO:0000313" key="10">
    <source>
        <dbReference type="EMBL" id="TCK71631.1"/>
    </source>
</evidence>
<dbReference type="PANTHER" id="PTHR43065">
    <property type="entry name" value="SENSOR HISTIDINE KINASE"/>
    <property type="match status" value="1"/>
</dbReference>
<evidence type="ECO:0000256" key="2">
    <source>
        <dbReference type="ARBA" id="ARBA00012438"/>
    </source>
</evidence>
<dbReference type="InterPro" id="IPR005467">
    <property type="entry name" value="His_kinase_dom"/>
</dbReference>
<dbReference type="EMBL" id="SMGK01000005">
    <property type="protein sequence ID" value="TCK71631.1"/>
    <property type="molecule type" value="Genomic_DNA"/>
</dbReference>
<evidence type="ECO:0000256" key="8">
    <source>
        <dbReference type="ARBA" id="ARBA00023012"/>
    </source>
</evidence>
<dbReference type="EC" id="2.7.13.3" evidence="2"/>
<dbReference type="RefSeq" id="WP_131998218.1">
    <property type="nucleotide sequence ID" value="NZ_SMGK01000005.1"/>
</dbReference>
<gene>
    <name evidence="10" type="ORF">C7378_2913</name>
</gene>
<dbReference type="InterPro" id="IPR036890">
    <property type="entry name" value="HATPase_C_sf"/>
</dbReference>
<comment type="catalytic activity">
    <reaction evidence="1">
        <text>ATP + protein L-histidine = ADP + protein N-phospho-L-histidine.</text>
        <dbReference type="EC" id="2.7.13.3"/>
    </reaction>
</comment>
<dbReference type="SUPFAM" id="SSF47384">
    <property type="entry name" value="Homodimeric domain of signal transducing histidine kinase"/>
    <property type="match status" value="1"/>
</dbReference>
<dbReference type="InterPro" id="IPR003661">
    <property type="entry name" value="HisK_dim/P_dom"/>
</dbReference>
<dbReference type="Proteomes" id="UP000295210">
    <property type="component" value="Unassembled WGS sequence"/>
</dbReference>
<dbReference type="PANTHER" id="PTHR43065:SF46">
    <property type="entry name" value="C4-DICARBOXYLATE TRANSPORT SENSOR PROTEIN DCTB"/>
    <property type="match status" value="1"/>
</dbReference>
<dbReference type="InterPro" id="IPR003594">
    <property type="entry name" value="HATPase_dom"/>
</dbReference>
<evidence type="ECO:0000256" key="3">
    <source>
        <dbReference type="ARBA" id="ARBA00022553"/>
    </source>
</evidence>
<evidence type="ECO:0000313" key="11">
    <source>
        <dbReference type="Proteomes" id="UP000295210"/>
    </source>
</evidence>
<dbReference type="GO" id="GO:0005524">
    <property type="term" value="F:ATP binding"/>
    <property type="evidence" value="ECO:0007669"/>
    <property type="project" value="UniProtKB-KW"/>
</dbReference>
<dbReference type="SMART" id="SM00387">
    <property type="entry name" value="HATPase_c"/>
    <property type="match status" value="1"/>
</dbReference>
<accession>A0A4V2PUT1</accession>
<evidence type="ECO:0000256" key="7">
    <source>
        <dbReference type="ARBA" id="ARBA00022840"/>
    </source>
</evidence>
<sequence>MTPSELSRRSSYVEAEKEQAEEDLLQSARLKLRAEITILVAHDLGNQLTVIQNAAQMLHDHPELPDRNLLDLILSSSRWALSLSRQLQGLAHDDGDVARPADCNELIREQSGTLAGVLGSAVTLDFELSPMPIHAAIDHASLREVLLNLALNSRDAMPDGGVFHVSVGLSSPPEKSSMPPEPCVHITVRDTGHGMDEETRLHAFEPHFSRKEKNGSPRRGLGLVSVERTISRAKGMVLVESAPGKGARFDLYLPLARECQAAG</sequence>
<dbReference type="GO" id="GO:0000155">
    <property type="term" value="F:phosphorelay sensor kinase activity"/>
    <property type="evidence" value="ECO:0007669"/>
    <property type="project" value="InterPro"/>
</dbReference>
<dbReference type="InterPro" id="IPR004358">
    <property type="entry name" value="Sig_transdc_His_kin-like_C"/>
</dbReference>
<comment type="caution">
    <text evidence="10">The sequence shown here is derived from an EMBL/GenBank/DDBJ whole genome shotgun (WGS) entry which is preliminary data.</text>
</comment>
<keyword evidence="4" id="KW-0808">Transferase</keyword>
<dbReference type="InterPro" id="IPR036097">
    <property type="entry name" value="HisK_dim/P_sf"/>
</dbReference>
<keyword evidence="8" id="KW-0902">Two-component regulatory system</keyword>
<protein>
    <recommendedName>
        <fullName evidence="2">histidine kinase</fullName>
        <ecNumber evidence="2">2.7.13.3</ecNumber>
    </recommendedName>
</protein>
<keyword evidence="6 10" id="KW-0418">Kinase</keyword>
<keyword evidence="3" id="KW-0597">Phosphoprotein</keyword>
<evidence type="ECO:0000256" key="1">
    <source>
        <dbReference type="ARBA" id="ARBA00000085"/>
    </source>
</evidence>
<proteinExistence type="predicted"/>
<dbReference type="PRINTS" id="PR00344">
    <property type="entry name" value="BCTRLSENSOR"/>
</dbReference>
<evidence type="ECO:0000259" key="9">
    <source>
        <dbReference type="PROSITE" id="PS50109"/>
    </source>
</evidence>
<evidence type="ECO:0000256" key="6">
    <source>
        <dbReference type="ARBA" id="ARBA00022777"/>
    </source>
</evidence>
<dbReference type="Gene3D" id="3.30.565.10">
    <property type="entry name" value="Histidine kinase-like ATPase, C-terminal domain"/>
    <property type="match status" value="1"/>
</dbReference>
<organism evidence="10 11">
    <name type="scientific">Acidipila rosea</name>
    <dbReference type="NCBI Taxonomy" id="768535"/>
    <lineage>
        <taxon>Bacteria</taxon>
        <taxon>Pseudomonadati</taxon>
        <taxon>Acidobacteriota</taxon>
        <taxon>Terriglobia</taxon>
        <taxon>Terriglobales</taxon>
        <taxon>Acidobacteriaceae</taxon>
        <taxon>Acidipila</taxon>
    </lineage>
</organism>
<keyword evidence="5" id="KW-0547">Nucleotide-binding</keyword>
<name>A0A4V2PUT1_9BACT</name>
<evidence type="ECO:0000256" key="4">
    <source>
        <dbReference type="ARBA" id="ARBA00022679"/>
    </source>
</evidence>
<dbReference type="SUPFAM" id="SSF55874">
    <property type="entry name" value="ATPase domain of HSP90 chaperone/DNA topoisomerase II/histidine kinase"/>
    <property type="match status" value="1"/>
</dbReference>